<dbReference type="InterPro" id="IPR005845">
    <property type="entry name" value="A-D-PHexomutase_a/b/a-II"/>
</dbReference>
<evidence type="ECO:0000259" key="7">
    <source>
        <dbReference type="Pfam" id="PF00408"/>
    </source>
</evidence>
<dbReference type="InterPro" id="IPR005844">
    <property type="entry name" value="A-D-PHexomutase_a/b/a-I"/>
</dbReference>
<feature type="domain" description="Alpha-D-phosphohexomutase alpha/beta/alpha" evidence="9">
    <location>
        <begin position="145"/>
        <end position="242"/>
    </location>
</feature>
<keyword evidence="5" id="KW-0413">Isomerase</keyword>
<evidence type="ECO:0000256" key="2">
    <source>
        <dbReference type="ARBA" id="ARBA00022553"/>
    </source>
</evidence>
<keyword evidence="4 6" id="KW-0460">Magnesium</keyword>
<evidence type="ECO:0000256" key="1">
    <source>
        <dbReference type="ARBA" id="ARBA00001946"/>
    </source>
</evidence>
<reference evidence="11 12" key="1">
    <citation type="submission" date="2021-06" db="EMBL/GenBank/DDBJ databases">
        <authorList>
            <person name="Sun Q."/>
            <person name="Li D."/>
        </authorList>
    </citation>
    <scope>NUCLEOTIDE SEQUENCE [LARGE SCALE GENOMIC DNA]</scope>
    <source>
        <strain evidence="11 12">MSJ-11</strain>
    </source>
</reference>
<dbReference type="InterPro" id="IPR016066">
    <property type="entry name" value="A-D-PHexomutase_CS"/>
</dbReference>
<proteinExistence type="inferred from homology"/>
<feature type="domain" description="Alpha-D-phosphohexomutase alpha/beta/alpha" evidence="8">
    <location>
        <begin position="5"/>
        <end position="129"/>
    </location>
</feature>
<sequence length="451" mass="51027">MGIYKECDIRGVYIEEFDGKDAYHIGRAIGTLIHGKTVVVGGDVRVSTPILKELLIQGLINSGIRVMDIGRVTTPALYFAKDYLKTYGGVMVTASHNPAKYNGFKIILGNDPITPEEINSIKDIVDKKEYLNEEGKRSLINIDEEYKEYIKNLIGEKGNIKVVIDCGNGTTSKLAPEIFREMGYEVKELFCEFDGSFPNREPNPAAYSNLKKLQQTVLENKADLGVAFDGDGDRVVFVDDKGRIVQSEEAFVFLIHYYLQDYFQGNKINPCIVYDLKSSSIVKRKVESMGGIPIMEKSGHTFIKSRFIKERAILAGEISGHFFFHELGKDDGIYAAIKIASIISKEKVKISEFVDGIEKTTITPDIRIPWHKDKREKLLDKFRALKSIYNITELDGVKIEFEGGWLLIRKSVTEPCVTLRMEGISKEYVNYMKEEITRLIPELKGKFNVNI</sequence>
<protein>
    <submittedName>
        <fullName evidence="11">Phosphomannomutase/phosphoglucomutase</fullName>
    </submittedName>
</protein>
<evidence type="ECO:0000256" key="4">
    <source>
        <dbReference type="ARBA" id="ARBA00022842"/>
    </source>
</evidence>
<evidence type="ECO:0000256" key="5">
    <source>
        <dbReference type="ARBA" id="ARBA00023235"/>
    </source>
</evidence>
<keyword evidence="2" id="KW-0597">Phosphoprotein</keyword>
<dbReference type="CDD" id="cd03089">
    <property type="entry name" value="PMM_PGM"/>
    <property type="match status" value="1"/>
</dbReference>
<dbReference type="Pfam" id="PF00408">
    <property type="entry name" value="PGM_PMM_IV"/>
    <property type="match status" value="1"/>
</dbReference>
<accession>A0ABS6EGM1</accession>
<dbReference type="Pfam" id="PF02878">
    <property type="entry name" value="PGM_PMM_I"/>
    <property type="match status" value="1"/>
</dbReference>
<keyword evidence="3 6" id="KW-0479">Metal-binding</keyword>
<comment type="similarity">
    <text evidence="6">Belongs to the phosphohexose mutase family.</text>
</comment>
<keyword evidence="12" id="KW-1185">Reference proteome</keyword>
<dbReference type="InterPro" id="IPR005843">
    <property type="entry name" value="A-D-PHexomutase_C"/>
</dbReference>
<comment type="cofactor">
    <cofactor evidence="1">
        <name>Mg(2+)</name>
        <dbReference type="ChEBI" id="CHEBI:18420"/>
    </cofactor>
</comment>
<evidence type="ECO:0000259" key="8">
    <source>
        <dbReference type="Pfam" id="PF02878"/>
    </source>
</evidence>
<evidence type="ECO:0000259" key="10">
    <source>
        <dbReference type="Pfam" id="PF02880"/>
    </source>
</evidence>
<dbReference type="InterPro" id="IPR005846">
    <property type="entry name" value="A-D-PHexomutase_a/b/a-III"/>
</dbReference>
<evidence type="ECO:0000313" key="11">
    <source>
        <dbReference type="EMBL" id="MBU5483922.1"/>
    </source>
</evidence>
<dbReference type="RefSeq" id="WP_216438422.1">
    <property type="nucleotide sequence ID" value="NZ_JAHLQF010000002.1"/>
</dbReference>
<dbReference type="Proteomes" id="UP000726170">
    <property type="component" value="Unassembled WGS sequence"/>
</dbReference>
<feature type="domain" description="Alpha-D-phosphohexomutase alpha/beta/alpha" evidence="10">
    <location>
        <begin position="252"/>
        <end position="355"/>
    </location>
</feature>
<name>A0ABS6EGM1_9CLOT</name>
<comment type="caution">
    <text evidence="11">The sequence shown here is derived from an EMBL/GenBank/DDBJ whole genome shotgun (WGS) entry which is preliminary data.</text>
</comment>
<evidence type="ECO:0000259" key="9">
    <source>
        <dbReference type="Pfam" id="PF02879"/>
    </source>
</evidence>
<dbReference type="PROSITE" id="PS00710">
    <property type="entry name" value="PGM_PMM"/>
    <property type="match status" value="1"/>
</dbReference>
<gene>
    <name evidence="11" type="ORF">KQI86_06240</name>
</gene>
<organism evidence="11 12">
    <name type="scientific">Clostridium mobile</name>
    <dbReference type="NCBI Taxonomy" id="2841512"/>
    <lineage>
        <taxon>Bacteria</taxon>
        <taxon>Bacillati</taxon>
        <taxon>Bacillota</taxon>
        <taxon>Clostridia</taxon>
        <taxon>Eubacteriales</taxon>
        <taxon>Clostridiaceae</taxon>
        <taxon>Clostridium</taxon>
    </lineage>
</organism>
<dbReference type="PANTHER" id="PTHR43771:SF2">
    <property type="entry name" value="PHOSPHOMANNOMUTASE_PHOSPHOGLUCOMUTASE"/>
    <property type="match status" value="1"/>
</dbReference>
<feature type="domain" description="Alpha-D-phosphohexomutase C-terminal" evidence="7">
    <location>
        <begin position="379"/>
        <end position="438"/>
    </location>
</feature>
<dbReference type="PANTHER" id="PTHR43771">
    <property type="entry name" value="PHOSPHOMANNOMUTASE"/>
    <property type="match status" value="1"/>
</dbReference>
<evidence type="ECO:0000256" key="3">
    <source>
        <dbReference type="ARBA" id="ARBA00022723"/>
    </source>
</evidence>
<dbReference type="EMBL" id="JAHLQF010000002">
    <property type="protein sequence ID" value="MBU5483922.1"/>
    <property type="molecule type" value="Genomic_DNA"/>
</dbReference>
<dbReference type="Pfam" id="PF02879">
    <property type="entry name" value="PGM_PMM_II"/>
    <property type="match status" value="1"/>
</dbReference>
<evidence type="ECO:0000313" key="12">
    <source>
        <dbReference type="Proteomes" id="UP000726170"/>
    </source>
</evidence>
<evidence type="ECO:0000256" key="6">
    <source>
        <dbReference type="RuleBase" id="RU004326"/>
    </source>
</evidence>
<dbReference type="Pfam" id="PF02880">
    <property type="entry name" value="PGM_PMM_III"/>
    <property type="match status" value="1"/>
</dbReference>